<feature type="region of interest" description="Disordered" evidence="1">
    <location>
        <begin position="52"/>
        <end position="74"/>
    </location>
</feature>
<accession>A0A8H7QDH1</accession>
<evidence type="ECO:0000256" key="1">
    <source>
        <dbReference type="SAM" id="MobiDB-lite"/>
    </source>
</evidence>
<reference evidence="2" key="1">
    <citation type="submission" date="2020-12" db="EMBL/GenBank/DDBJ databases">
        <title>Metabolic potential, ecology and presence of endohyphal bacteria is reflected in genomic diversity of Mucoromycotina.</title>
        <authorList>
            <person name="Muszewska A."/>
            <person name="Okrasinska A."/>
            <person name="Steczkiewicz K."/>
            <person name="Drgas O."/>
            <person name="Orlowska M."/>
            <person name="Perlinska-Lenart U."/>
            <person name="Aleksandrzak-Piekarczyk T."/>
            <person name="Szatraj K."/>
            <person name="Zielenkiewicz U."/>
            <person name="Pilsyk S."/>
            <person name="Malc E."/>
            <person name="Mieczkowski P."/>
            <person name="Kruszewska J.S."/>
            <person name="Biernat P."/>
            <person name="Pawlowska J."/>
        </authorList>
    </citation>
    <scope>NUCLEOTIDE SEQUENCE</scope>
    <source>
        <strain evidence="2">CBS 226.32</strain>
    </source>
</reference>
<proteinExistence type="predicted"/>
<dbReference type="AlphaFoldDB" id="A0A8H7QDH1"/>
<dbReference type="Proteomes" id="UP000650833">
    <property type="component" value="Unassembled WGS sequence"/>
</dbReference>
<organism evidence="2 3">
    <name type="scientific">Mucor plumbeus</name>
    <dbReference type="NCBI Taxonomy" id="97098"/>
    <lineage>
        <taxon>Eukaryota</taxon>
        <taxon>Fungi</taxon>
        <taxon>Fungi incertae sedis</taxon>
        <taxon>Mucoromycota</taxon>
        <taxon>Mucoromycotina</taxon>
        <taxon>Mucoromycetes</taxon>
        <taxon>Mucorales</taxon>
        <taxon>Mucorineae</taxon>
        <taxon>Mucoraceae</taxon>
        <taxon>Mucor</taxon>
    </lineage>
</organism>
<dbReference type="OrthoDB" id="2288291at2759"/>
<comment type="caution">
    <text evidence="2">The sequence shown here is derived from an EMBL/GenBank/DDBJ whole genome shotgun (WGS) entry which is preliminary data.</text>
</comment>
<dbReference type="EMBL" id="JAEPRC010000969">
    <property type="protein sequence ID" value="KAG2190437.1"/>
    <property type="molecule type" value="Genomic_DNA"/>
</dbReference>
<sequence>MDYLSNCPSTPRSTKSIPAIVTTATASPVSHTIREAISTMGVVNIEIRAPSSKPKRVKVDGPRKRKQLQPKKPEFKGTITGHYMISLQKTMNYMD</sequence>
<keyword evidence="3" id="KW-1185">Reference proteome</keyword>
<evidence type="ECO:0000313" key="2">
    <source>
        <dbReference type="EMBL" id="KAG2190437.1"/>
    </source>
</evidence>
<protein>
    <submittedName>
        <fullName evidence="2">Uncharacterized protein</fullName>
    </submittedName>
</protein>
<evidence type="ECO:0000313" key="3">
    <source>
        <dbReference type="Proteomes" id="UP000650833"/>
    </source>
</evidence>
<gene>
    <name evidence="2" type="ORF">INT46_004376</name>
</gene>
<name>A0A8H7QDH1_9FUNG</name>